<sequence length="296" mass="33827">MNFTLKSISRGLTYLISLASKYALAPFLLFIFNLLILIYAYVIYFIYLPYEAFFKPLWLIVVLSVLAVYINLNVVFHYYMARRTPAGSPPISDRTPRCAKCHNHKPENTHHCRICDKCVVGMDHHCVWLNQCVGAGNHRYFIQFLAFLASGTGLFLAFGFRTFLDNGMTNDVAFCDVILEDWAEGICANGHMFVNNCVFFTYIVGVTIFVVSAGMFCVGFVLISHGCTVISAVQRYSVKEKVTWLIWPCKARNFKQNWINFLGSHGGRRFWTHILLPSRHNTYYAEEALQSVVSQC</sequence>
<reference evidence="9" key="1">
    <citation type="submission" date="2020-09" db="EMBL/GenBank/DDBJ databases">
        <authorList>
            <person name="Kikuchi T."/>
        </authorList>
    </citation>
    <scope>NUCLEOTIDE SEQUENCE</scope>
    <source>
        <strain evidence="9">SH1</strain>
    </source>
</reference>
<keyword evidence="2 7" id="KW-0808">Transferase</keyword>
<gene>
    <name evidence="9" type="ORF">BOKJ2_LOCUS6423</name>
</gene>
<dbReference type="GO" id="GO:0019706">
    <property type="term" value="F:protein-cysteine S-palmitoyltransferase activity"/>
    <property type="evidence" value="ECO:0007669"/>
    <property type="project" value="UniProtKB-EC"/>
</dbReference>
<dbReference type="EC" id="2.3.1.225" evidence="7"/>
<evidence type="ECO:0000313" key="10">
    <source>
        <dbReference type="Proteomes" id="UP000614601"/>
    </source>
</evidence>
<comment type="domain">
    <text evidence="7">The DHHC domain is required for palmitoyltransferase activity.</text>
</comment>
<evidence type="ECO:0000256" key="4">
    <source>
        <dbReference type="ARBA" id="ARBA00022989"/>
    </source>
</evidence>
<organism evidence="9 10">
    <name type="scientific">Bursaphelenchus okinawaensis</name>
    <dbReference type="NCBI Taxonomy" id="465554"/>
    <lineage>
        <taxon>Eukaryota</taxon>
        <taxon>Metazoa</taxon>
        <taxon>Ecdysozoa</taxon>
        <taxon>Nematoda</taxon>
        <taxon>Chromadorea</taxon>
        <taxon>Rhabditida</taxon>
        <taxon>Tylenchina</taxon>
        <taxon>Tylenchomorpha</taxon>
        <taxon>Aphelenchoidea</taxon>
        <taxon>Aphelenchoididae</taxon>
        <taxon>Bursaphelenchus</taxon>
    </lineage>
</organism>
<feature type="transmembrane region" description="Helical" evidence="7">
    <location>
        <begin position="21"/>
        <end position="46"/>
    </location>
</feature>
<dbReference type="PROSITE" id="PS50216">
    <property type="entry name" value="DHHC"/>
    <property type="match status" value="1"/>
</dbReference>
<accession>A0A811KK01</accession>
<keyword evidence="3 7" id="KW-0812">Transmembrane</keyword>
<dbReference type="GO" id="GO:0016020">
    <property type="term" value="C:membrane"/>
    <property type="evidence" value="ECO:0007669"/>
    <property type="project" value="UniProtKB-SubCell"/>
</dbReference>
<dbReference type="Pfam" id="PF01529">
    <property type="entry name" value="DHHC"/>
    <property type="match status" value="1"/>
</dbReference>
<comment type="subcellular location">
    <subcellularLocation>
        <location evidence="1">Membrane</location>
        <topology evidence="1">Multi-pass membrane protein</topology>
    </subcellularLocation>
</comment>
<evidence type="ECO:0000256" key="6">
    <source>
        <dbReference type="ARBA" id="ARBA00023315"/>
    </source>
</evidence>
<dbReference type="OrthoDB" id="331948at2759"/>
<evidence type="ECO:0000256" key="5">
    <source>
        <dbReference type="ARBA" id="ARBA00023136"/>
    </source>
</evidence>
<dbReference type="AlphaFoldDB" id="A0A811KK01"/>
<evidence type="ECO:0000256" key="7">
    <source>
        <dbReference type="RuleBase" id="RU079119"/>
    </source>
</evidence>
<feature type="transmembrane region" description="Helical" evidence="7">
    <location>
        <begin position="140"/>
        <end position="160"/>
    </location>
</feature>
<comment type="caution">
    <text evidence="9">The sequence shown here is derived from an EMBL/GenBank/DDBJ whole genome shotgun (WGS) entry which is preliminary data.</text>
</comment>
<dbReference type="EMBL" id="CAJFCW020000003">
    <property type="protein sequence ID" value="CAG9105294.1"/>
    <property type="molecule type" value="Genomic_DNA"/>
</dbReference>
<evidence type="ECO:0000256" key="1">
    <source>
        <dbReference type="ARBA" id="ARBA00004141"/>
    </source>
</evidence>
<feature type="transmembrane region" description="Helical" evidence="7">
    <location>
        <begin position="199"/>
        <end position="223"/>
    </location>
</feature>
<keyword evidence="5 7" id="KW-0472">Membrane</keyword>
<proteinExistence type="inferred from homology"/>
<dbReference type="EMBL" id="CAJFDH010000003">
    <property type="protein sequence ID" value="CAD5216098.1"/>
    <property type="molecule type" value="Genomic_DNA"/>
</dbReference>
<name>A0A811KK01_9BILA</name>
<comment type="similarity">
    <text evidence="7">Belongs to the DHHC palmitoyltransferase family.</text>
</comment>
<evidence type="ECO:0000256" key="2">
    <source>
        <dbReference type="ARBA" id="ARBA00022679"/>
    </source>
</evidence>
<keyword evidence="4 7" id="KW-1133">Transmembrane helix</keyword>
<comment type="catalytic activity">
    <reaction evidence="7">
        <text>L-cysteinyl-[protein] + hexadecanoyl-CoA = S-hexadecanoyl-L-cysteinyl-[protein] + CoA</text>
        <dbReference type="Rhea" id="RHEA:36683"/>
        <dbReference type="Rhea" id="RHEA-COMP:10131"/>
        <dbReference type="Rhea" id="RHEA-COMP:11032"/>
        <dbReference type="ChEBI" id="CHEBI:29950"/>
        <dbReference type="ChEBI" id="CHEBI:57287"/>
        <dbReference type="ChEBI" id="CHEBI:57379"/>
        <dbReference type="ChEBI" id="CHEBI:74151"/>
        <dbReference type="EC" id="2.3.1.225"/>
    </reaction>
</comment>
<evidence type="ECO:0000259" key="8">
    <source>
        <dbReference type="Pfam" id="PF01529"/>
    </source>
</evidence>
<dbReference type="Proteomes" id="UP000614601">
    <property type="component" value="Unassembled WGS sequence"/>
</dbReference>
<dbReference type="InterPro" id="IPR001594">
    <property type="entry name" value="Palmitoyltrfase_DHHC"/>
</dbReference>
<evidence type="ECO:0000256" key="3">
    <source>
        <dbReference type="ARBA" id="ARBA00022692"/>
    </source>
</evidence>
<protein>
    <recommendedName>
        <fullName evidence="7">Palmitoyltransferase</fullName>
        <ecNumber evidence="7">2.3.1.225</ecNumber>
    </recommendedName>
</protein>
<evidence type="ECO:0000313" key="9">
    <source>
        <dbReference type="EMBL" id="CAD5216098.1"/>
    </source>
</evidence>
<feature type="domain" description="Palmitoyltransferase DHHC" evidence="8">
    <location>
        <begin position="97"/>
        <end position="233"/>
    </location>
</feature>
<feature type="transmembrane region" description="Helical" evidence="7">
    <location>
        <begin position="58"/>
        <end position="79"/>
    </location>
</feature>
<dbReference type="Proteomes" id="UP000783686">
    <property type="component" value="Unassembled WGS sequence"/>
</dbReference>
<keyword evidence="10" id="KW-1185">Reference proteome</keyword>
<keyword evidence="6 7" id="KW-0012">Acyltransferase</keyword>
<dbReference type="PANTHER" id="PTHR12246">
    <property type="entry name" value="PALMITOYLTRANSFERASE ZDHHC16"/>
    <property type="match status" value="1"/>
</dbReference>
<dbReference type="InterPro" id="IPR039859">
    <property type="entry name" value="PFA4/ZDH16/20/ERF2-like"/>
</dbReference>